<dbReference type="CDD" id="cd04606">
    <property type="entry name" value="CBS_pair_Mg_transporter"/>
    <property type="match status" value="1"/>
</dbReference>
<organism evidence="4 6">
    <name type="scientific">Streptomyces caniferus</name>
    <dbReference type="NCBI Taxonomy" id="285557"/>
    <lineage>
        <taxon>Bacteria</taxon>
        <taxon>Bacillati</taxon>
        <taxon>Actinomycetota</taxon>
        <taxon>Actinomycetes</taxon>
        <taxon>Kitasatosporales</taxon>
        <taxon>Streptomycetaceae</taxon>
        <taxon>Streptomyces</taxon>
    </lineage>
</organism>
<dbReference type="Pfam" id="PF00571">
    <property type="entry name" value="CBS"/>
    <property type="match status" value="2"/>
</dbReference>
<dbReference type="SMART" id="SM00924">
    <property type="entry name" value="MgtE_N"/>
    <property type="match status" value="1"/>
</dbReference>
<dbReference type="InterPro" id="IPR046342">
    <property type="entry name" value="CBS_dom_sf"/>
</dbReference>
<gene>
    <name evidence="5" type="ORF">OG727_13165</name>
    <name evidence="4" type="ORF">Scani_10540</name>
</gene>
<evidence type="ECO:0000256" key="2">
    <source>
        <dbReference type="SAM" id="MobiDB-lite"/>
    </source>
</evidence>
<dbReference type="GO" id="GO:0015095">
    <property type="term" value="F:magnesium ion transmembrane transporter activity"/>
    <property type="evidence" value="ECO:0007669"/>
    <property type="project" value="InterPro"/>
</dbReference>
<dbReference type="Proteomes" id="UP000435837">
    <property type="component" value="Unassembled WGS sequence"/>
</dbReference>
<keyword evidence="7" id="KW-1185">Reference proteome</keyword>
<protein>
    <submittedName>
        <fullName evidence="5">CBS domain-containing protein</fullName>
    </submittedName>
    <submittedName>
        <fullName evidence="4">Magnesium transporter</fullName>
    </submittedName>
</protein>
<feature type="domain" description="CBS" evidence="3">
    <location>
        <begin position="354"/>
        <end position="411"/>
    </location>
</feature>
<evidence type="ECO:0000313" key="4">
    <source>
        <dbReference type="EMBL" id="GFE04786.1"/>
    </source>
</evidence>
<dbReference type="Proteomes" id="UP001432292">
    <property type="component" value="Chromosome"/>
</dbReference>
<evidence type="ECO:0000259" key="3">
    <source>
        <dbReference type="PROSITE" id="PS51371"/>
    </source>
</evidence>
<dbReference type="OrthoDB" id="9764830at2"/>
<keyword evidence="1" id="KW-0129">CBS domain</keyword>
<dbReference type="AlphaFoldDB" id="A0A640S2X0"/>
<dbReference type="RefSeq" id="WP_159470418.1">
    <property type="nucleotide sequence ID" value="NZ_BAAATH010000003.1"/>
</dbReference>
<reference evidence="5" key="2">
    <citation type="submission" date="2022-10" db="EMBL/GenBank/DDBJ databases">
        <title>The complete genomes of actinobacterial strains from the NBC collection.</title>
        <authorList>
            <person name="Joergensen T.S."/>
            <person name="Alvarez Arevalo M."/>
            <person name="Sterndorff E.B."/>
            <person name="Faurdal D."/>
            <person name="Vuksanovic O."/>
            <person name="Mourched A.-S."/>
            <person name="Charusanti P."/>
            <person name="Shaw S."/>
            <person name="Blin K."/>
            <person name="Weber T."/>
        </authorList>
    </citation>
    <scope>NUCLEOTIDE SEQUENCE</scope>
    <source>
        <strain evidence="5">NBC_01256</strain>
    </source>
</reference>
<evidence type="ECO:0000313" key="7">
    <source>
        <dbReference type="Proteomes" id="UP001432292"/>
    </source>
</evidence>
<dbReference type="EMBL" id="BLIN01000002">
    <property type="protein sequence ID" value="GFE04786.1"/>
    <property type="molecule type" value="Genomic_DNA"/>
</dbReference>
<dbReference type="PANTHER" id="PTHR43773">
    <property type="entry name" value="MAGNESIUM TRANSPORTER MGTE"/>
    <property type="match status" value="1"/>
</dbReference>
<dbReference type="GO" id="GO:0016020">
    <property type="term" value="C:membrane"/>
    <property type="evidence" value="ECO:0007669"/>
    <property type="project" value="InterPro"/>
</dbReference>
<dbReference type="InterPro" id="IPR038076">
    <property type="entry name" value="MgtE_N_sf"/>
</dbReference>
<accession>A0A640S2X0</accession>
<dbReference type="PROSITE" id="PS51371">
    <property type="entry name" value="CBS"/>
    <property type="match status" value="1"/>
</dbReference>
<evidence type="ECO:0000256" key="1">
    <source>
        <dbReference type="PROSITE-ProRule" id="PRU00703"/>
    </source>
</evidence>
<dbReference type="PANTHER" id="PTHR43773:SF1">
    <property type="entry name" value="MAGNESIUM TRANSPORTER MGTE"/>
    <property type="match status" value="1"/>
</dbReference>
<reference evidence="4 6" key="1">
    <citation type="submission" date="2019-12" db="EMBL/GenBank/DDBJ databases">
        <title>Whole genome shotgun sequence of Streptomyces caniferus NBRC 15389.</title>
        <authorList>
            <person name="Ichikawa N."/>
            <person name="Kimura A."/>
            <person name="Kitahashi Y."/>
            <person name="Komaki H."/>
            <person name="Tamura T."/>
        </authorList>
    </citation>
    <scope>NUCLEOTIDE SEQUENCE [LARGE SCALE GENOMIC DNA]</scope>
    <source>
        <strain evidence="4 6">NBRC 15389</strain>
    </source>
</reference>
<dbReference type="GeneID" id="96638058"/>
<dbReference type="SUPFAM" id="SSF158791">
    <property type="entry name" value="MgtE N-terminal domain-like"/>
    <property type="match status" value="1"/>
</dbReference>
<dbReference type="Gene3D" id="3.10.580.10">
    <property type="entry name" value="CBS-domain"/>
    <property type="match status" value="1"/>
</dbReference>
<dbReference type="EMBL" id="CP108473">
    <property type="protein sequence ID" value="WUS23144.1"/>
    <property type="molecule type" value="Genomic_DNA"/>
</dbReference>
<dbReference type="Gene3D" id="1.25.60.10">
    <property type="entry name" value="MgtE N-terminal domain-like"/>
    <property type="match status" value="1"/>
</dbReference>
<feature type="region of interest" description="Disordered" evidence="2">
    <location>
        <begin position="415"/>
        <end position="435"/>
    </location>
</feature>
<dbReference type="SMART" id="SM00116">
    <property type="entry name" value="CBS"/>
    <property type="match status" value="1"/>
</dbReference>
<evidence type="ECO:0000313" key="6">
    <source>
        <dbReference type="Proteomes" id="UP000435837"/>
    </source>
</evidence>
<evidence type="ECO:0000313" key="5">
    <source>
        <dbReference type="EMBL" id="WUS23144.1"/>
    </source>
</evidence>
<dbReference type="InterPro" id="IPR006668">
    <property type="entry name" value="Mg_transptr_MgtE_intracell_dom"/>
</dbReference>
<name>A0A640S2X0_9ACTN</name>
<dbReference type="InterPro" id="IPR000644">
    <property type="entry name" value="CBS_dom"/>
</dbReference>
<proteinExistence type="predicted"/>
<sequence length="435" mass="47388">MAVVTPRVFVSHLAGIAVFDPNGDQVGRLRDLVALLRVGDRPPRVLGVVVEVISRRRIFVPMTRVTGVESGQIIITGVVNMRRFEQRASETLVLGELLDRRVRLVDTAEEATVLDIGITQLPARRDWEIDKVFVRKGKGGALRRKGEVLTVEWSAVTGFSLEEHGQGAESLLATFEQLRPADLAGVLHHLSAKRRAEVAAALDDDRLADVLEELPEDDQVEIIGKLKDERAADVLEAMDPDDAADLLSELPEEEKERLLALMRPEEAADVRRLMSYEERTAGGLMTTEPIVLRPDATVADALARVRDPDLSPALAAQVYVCRPPDETPTGKYLGLVHFQRLLRDPPFTLVSSIADTDLPALPPDTPLPEVTSYLAAYNMVAAPVVDESGALLGAVTVDDVLDHLLPDDWREDGLHGPAAAGLNGDRPVGEGTDGR</sequence>
<dbReference type="SUPFAM" id="SSF54631">
    <property type="entry name" value="CBS-domain pair"/>
    <property type="match status" value="1"/>
</dbReference>
<dbReference type="InterPro" id="IPR006669">
    <property type="entry name" value="MgtE_transporter"/>
</dbReference>
<dbReference type="Pfam" id="PF26205">
    <property type="entry name" value="SH3_actinomycetes"/>
    <property type="match status" value="1"/>
</dbReference>
<dbReference type="InterPro" id="IPR058838">
    <property type="entry name" value="SH3_actinomycetes"/>
</dbReference>
<dbReference type="Pfam" id="PF03448">
    <property type="entry name" value="MgtE_N"/>
    <property type="match status" value="1"/>
</dbReference>